<sequence>MSLKDIFCQDKPISTLQNAYAAGRLAHGYIFAGPDGVGRYKTAREWAKVLLCQEPVSGQTEDGKFYDSCGVCESCKLFEGDGHPDFHHVYKELVRFTEKGKNKKTPVQMPIDVIREFLIEKVAAKPKVSESTVYVLSESEKLNAESQNALLKVLEEPPGHCSIILLCSRLEKLLPTTLSRCQVLRFGDIDEQKIVERLAANGVEQTEATFWARFSDGSIGNAMEWAALELKNDSCYKIKQILVKGLARHQLSRSLDFAEWLSNSSKSISAAWADVDENTSKTDLNRRAQKGLIRMMIAFFKDVMRMQAGLEDNLVNSDQMQEVKTMASRIDPDQAAKNIEKACENMIWVEKNVNERLIFEDLLLNYAGCGRM</sequence>
<dbReference type="Pfam" id="PF13177">
    <property type="entry name" value="DNA_pol3_delta2"/>
    <property type="match status" value="1"/>
</dbReference>
<proteinExistence type="predicted"/>
<keyword evidence="6" id="KW-0239">DNA-directed DNA polymerase</keyword>
<feature type="domain" description="DNA polymerase III delta subunit C-terminal" evidence="8">
    <location>
        <begin position="288"/>
        <end position="365"/>
    </location>
</feature>
<evidence type="ECO:0000256" key="2">
    <source>
        <dbReference type="ARBA" id="ARBA00014363"/>
    </source>
</evidence>
<dbReference type="RefSeq" id="WP_146659865.1">
    <property type="nucleotide sequence ID" value="NZ_CP019791.1"/>
</dbReference>
<gene>
    <name evidence="9" type="primary">dnaX_2</name>
    <name evidence="9" type="ORF">STSP2_00710</name>
</gene>
<dbReference type="STRING" id="1936003.STSP2_00710"/>
<dbReference type="EMBL" id="CP019791">
    <property type="protein sequence ID" value="AQT67562.1"/>
    <property type="molecule type" value="Genomic_DNA"/>
</dbReference>
<evidence type="ECO:0000256" key="6">
    <source>
        <dbReference type="ARBA" id="ARBA00022932"/>
    </source>
</evidence>
<organism evidence="9 10">
    <name type="scientific">Anaerohalosphaera lusitana</name>
    <dbReference type="NCBI Taxonomy" id="1936003"/>
    <lineage>
        <taxon>Bacteria</taxon>
        <taxon>Pseudomonadati</taxon>
        <taxon>Planctomycetota</taxon>
        <taxon>Phycisphaerae</taxon>
        <taxon>Sedimentisphaerales</taxon>
        <taxon>Anaerohalosphaeraceae</taxon>
        <taxon>Anaerohalosphaera</taxon>
    </lineage>
</organism>
<evidence type="ECO:0000256" key="7">
    <source>
        <dbReference type="ARBA" id="ARBA00049244"/>
    </source>
</evidence>
<dbReference type="AlphaFoldDB" id="A0A1U9NHZ4"/>
<dbReference type="Pfam" id="PF09115">
    <property type="entry name" value="DNApol3-delta_C"/>
    <property type="match status" value="1"/>
</dbReference>
<protein>
    <recommendedName>
        <fullName evidence="2">DNA polymerase III subunit delta'</fullName>
        <ecNumber evidence="1">2.7.7.7</ecNumber>
    </recommendedName>
</protein>
<evidence type="ECO:0000256" key="3">
    <source>
        <dbReference type="ARBA" id="ARBA00022679"/>
    </source>
</evidence>
<evidence type="ECO:0000313" key="10">
    <source>
        <dbReference type="Proteomes" id="UP000189674"/>
    </source>
</evidence>
<evidence type="ECO:0000313" key="9">
    <source>
        <dbReference type="EMBL" id="AQT67562.1"/>
    </source>
</evidence>
<dbReference type="GO" id="GO:0009360">
    <property type="term" value="C:DNA polymerase III complex"/>
    <property type="evidence" value="ECO:0007669"/>
    <property type="project" value="InterPro"/>
</dbReference>
<keyword evidence="3 9" id="KW-0808">Transferase</keyword>
<evidence type="ECO:0000259" key="8">
    <source>
        <dbReference type="Pfam" id="PF09115"/>
    </source>
</evidence>
<dbReference type="InterPro" id="IPR027417">
    <property type="entry name" value="P-loop_NTPase"/>
</dbReference>
<dbReference type="InterPro" id="IPR015199">
    <property type="entry name" value="DNA_pol_III_delta_C"/>
</dbReference>
<dbReference type="Proteomes" id="UP000189674">
    <property type="component" value="Chromosome"/>
</dbReference>
<dbReference type="SUPFAM" id="SSF52540">
    <property type="entry name" value="P-loop containing nucleoside triphosphate hydrolases"/>
    <property type="match status" value="1"/>
</dbReference>
<dbReference type="Gene3D" id="3.40.50.300">
    <property type="entry name" value="P-loop containing nucleotide triphosphate hydrolases"/>
    <property type="match status" value="1"/>
</dbReference>
<name>A0A1U9NHZ4_9BACT</name>
<keyword evidence="5" id="KW-0235">DNA replication</keyword>
<dbReference type="PANTHER" id="PTHR11669">
    <property type="entry name" value="REPLICATION FACTOR C / DNA POLYMERASE III GAMMA-TAU SUBUNIT"/>
    <property type="match status" value="1"/>
</dbReference>
<dbReference type="GO" id="GO:0006261">
    <property type="term" value="P:DNA-templated DNA replication"/>
    <property type="evidence" value="ECO:0007669"/>
    <property type="project" value="TreeGrafter"/>
</dbReference>
<dbReference type="Gene3D" id="1.20.272.10">
    <property type="match status" value="1"/>
</dbReference>
<accession>A0A1U9NHZ4</accession>
<dbReference type="InterPro" id="IPR050238">
    <property type="entry name" value="DNA_Rep/Repair_Clamp_Loader"/>
</dbReference>
<keyword evidence="4 9" id="KW-0548">Nucleotidyltransferase</keyword>
<dbReference type="EC" id="2.7.7.7" evidence="1"/>
<evidence type="ECO:0000256" key="4">
    <source>
        <dbReference type="ARBA" id="ARBA00022695"/>
    </source>
</evidence>
<dbReference type="GO" id="GO:0003677">
    <property type="term" value="F:DNA binding"/>
    <property type="evidence" value="ECO:0007669"/>
    <property type="project" value="InterPro"/>
</dbReference>
<keyword evidence="10" id="KW-1185">Reference proteome</keyword>
<dbReference type="PANTHER" id="PTHR11669:SF8">
    <property type="entry name" value="DNA POLYMERASE III SUBUNIT DELTA"/>
    <property type="match status" value="1"/>
</dbReference>
<dbReference type="OrthoDB" id="9810148at2"/>
<dbReference type="KEGG" id="alus:STSP2_00710"/>
<dbReference type="GO" id="GO:0003887">
    <property type="term" value="F:DNA-directed DNA polymerase activity"/>
    <property type="evidence" value="ECO:0007669"/>
    <property type="project" value="UniProtKB-KW"/>
</dbReference>
<evidence type="ECO:0000256" key="1">
    <source>
        <dbReference type="ARBA" id="ARBA00012417"/>
    </source>
</evidence>
<reference evidence="10" key="1">
    <citation type="submission" date="2017-02" db="EMBL/GenBank/DDBJ databases">
        <title>Comparative genomics and description of representatives of a novel lineage of planctomycetes thriving in anoxic sediments.</title>
        <authorList>
            <person name="Spring S."/>
            <person name="Bunk B."/>
            <person name="Sproer C."/>
        </authorList>
    </citation>
    <scope>NUCLEOTIDE SEQUENCE [LARGE SCALE GENOMIC DNA]</scope>
    <source>
        <strain evidence="10">ST-NAGAB-D1</strain>
    </source>
</reference>
<evidence type="ECO:0000256" key="5">
    <source>
        <dbReference type="ARBA" id="ARBA00022705"/>
    </source>
</evidence>
<comment type="catalytic activity">
    <reaction evidence="7">
        <text>DNA(n) + a 2'-deoxyribonucleoside 5'-triphosphate = DNA(n+1) + diphosphate</text>
        <dbReference type="Rhea" id="RHEA:22508"/>
        <dbReference type="Rhea" id="RHEA-COMP:17339"/>
        <dbReference type="Rhea" id="RHEA-COMP:17340"/>
        <dbReference type="ChEBI" id="CHEBI:33019"/>
        <dbReference type="ChEBI" id="CHEBI:61560"/>
        <dbReference type="ChEBI" id="CHEBI:173112"/>
        <dbReference type="EC" id="2.7.7.7"/>
    </reaction>
</comment>